<feature type="domain" description="MurNAc-LAA" evidence="4">
    <location>
        <begin position="177"/>
        <end position="299"/>
    </location>
</feature>
<dbReference type="RefSeq" id="WP_258937029.1">
    <property type="nucleotide sequence ID" value="NZ_JACIBS010000001.1"/>
</dbReference>
<dbReference type="Gene3D" id="3.40.630.40">
    <property type="entry name" value="Zn-dependent exopeptidases"/>
    <property type="match status" value="1"/>
</dbReference>
<organism evidence="5 6">
    <name type="scientific">Prauserella sediminis</name>
    <dbReference type="NCBI Taxonomy" id="577680"/>
    <lineage>
        <taxon>Bacteria</taxon>
        <taxon>Bacillati</taxon>
        <taxon>Actinomycetota</taxon>
        <taxon>Actinomycetes</taxon>
        <taxon>Pseudonocardiales</taxon>
        <taxon>Pseudonocardiaceae</taxon>
        <taxon>Prauserella</taxon>
        <taxon>Prauserella salsuginis group</taxon>
    </lineage>
</organism>
<dbReference type="Proteomes" id="UP000564573">
    <property type="component" value="Unassembled WGS sequence"/>
</dbReference>
<protein>
    <submittedName>
        <fullName evidence="5">N-acetylmuramoyl-L-alanine amidase</fullName>
        <ecNumber evidence="5">3.5.1.28</ecNumber>
    </submittedName>
</protein>
<evidence type="ECO:0000259" key="4">
    <source>
        <dbReference type="SMART" id="SM00646"/>
    </source>
</evidence>
<gene>
    <name evidence="5" type="ORF">FB384_002118</name>
</gene>
<dbReference type="EMBL" id="JACIBS010000001">
    <property type="protein sequence ID" value="MBB3663214.1"/>
    <property type="molecule type" value="Genomic_DNA"/>
</dbReference>
<evidence type="ECO:0000256" key="2">
    <source>
        <dbReference type="SAM" id="MobiDB-lite"/>
    </source>
</evidence>
<dbReference type="GO" id="GO:0009253">
    <property type="term" value="P:peptidoglycan catabolic process"/>
    <property type="evidence" value="ECO:0007669"/>
    <property type="project" value="InterPro"/>
</dbReference>
<name>A0A839XNZ7_9PSEU</name>
<dbReference type="SUPFAM" id="SSF53187">
    <property type="entry name" value="Zn-dependent exopeptidases"/>
    <property type="match status" value="1"/>
</dbReference>
<dbReference type="InterPro" id="IPR002508">
    <property type="entry name" value="MurNAc-LAA_cat"/>
</dbReference>
<feature type="chain" id="PRO_5032678967" evidence="3">
    <location>
        <begin position="32"/>
        <end position="304"/>
    </location>
</feature>
<dbReference type="Pfam" id="PF01520">
    <property type="entry name" value="Amidase_3"/>
    <property type="match status" value="1"/>
</dbReference>
<dbReference type="GO" id="GO:0030288">
    <property type="term" value="C:outer membrane-bounded periplasmic space"/>
    <property type="evidence" value="ECO:0007669"/>
    <property type="project" value="TreeGrafter"/>
</dbReference>
<accession>A0A839XNZ7</accession>
<dbReference type="CDD" id="cd02696">
    <property type="entry name" value="MurNAc-LAA"/>
    <property type="match status" value="1"/>
</dbReference>
<keyword evidence="3" id="KW-0732">Signal</keyword>
<feature type="compositionally biased region" description="Polar residues" evidence="2">
    <location>
        <begin position="36"/>
        <end position="58"/>
    </location>
</feature>
<reference evidence="5 6" key="1">
    <citation type="submission" date="2020-08" db="EMBL/GenBank/DDBJ databases">
        <title>Sequencing the genomes of 1000 actinobacteria strains.</title>
        <authorList>
            <person name="Klenk H.-P."/>
        </authorList>
    </citation>
    <scope>NUCLEOTIDE SEQUENCE [LARGE SCALE GENOMIC DNA]</scope>
    <source>
        <strain evidence="5 6">DSM 45267</strain>
    </source>
</reference>
<keyword evidence="1 5" id="KW-0378">Hydrolase</keyword>
<dbReference type="SMART" id="SM00646">
    <property type="entry name" value="Ami_3"/>
    <property type="match status" value="1"/>
</dbReference>
<dbReference type="PANTHER" id="PTHR30404:SF0">
    <property type="entry name" value="N-ACETYLMURAMOYL-L-ALANINE AMIDASE AMIC"/>
    <property type="match status" value="1"/>
</dbReference>
<keyword evidence="6" id="KW-1185">Reference proteome</keyword>
<dbReference type="PANTHER" id="PTHR30404">
    <property type="entry name" value="N-ACETYLMURAMOYL-L-ALANINE AMIDASE"/>
    <property type="match status" value="1"/>
</dbReference>
<sequence length="304" mass="31377">MRSSGGRFATASARGVVAAIGIGMLATACSAAEPASSGQVGDQRAATQRSAVVSTERNATGEPDRAPDGQAQGRQSRAAPGRDSGREPRGDVVVLDPGHNGGNGANLDRIERQVPNGRGARKQCNSTGTSTADGYPEHAFNLAVAQQVRRQLADRGVRVVLTRSADDGVGPCVDQRAAIGNRNDADAVVSIHADGSAAEANGFHVIYSDPPLNDAQRTAAPRLARAMVAGMASTGLPKADYIASTDGLDGRADLAGLNLSTVPAVLVECGNMRNPDEAAAMSTAEGHRQYAEAITRGVLRYLDR</sequence>
<feature type="region of interest" description="Disordered" evidence="2">
    <location>
        <begin position="34"/>
        <end position="109"/>
    </location>
</feature>
<evidence type="ECO:0000313" key="5">
    <source>
        <dbReference type="EMBL" id="MBB3663214.1"/>
    </source>
</evidence>
<dbReference type="GO" id="GO:0008745">
    <property type="term" value="F:N-acetylmuramoyl-L-alanine amidase activity"/>
    <property type="evidence" value="ECO:0007669"/>
    <property type="project" value="UniProtKB-EC"/>
</dbReference>
<dbReference type="PROSITE" id="PS51257">
    <property type="entry name" value="PROKAR_LIPOPROTEIN"/>
    <property type="match status" value="1"/>
</dbReference>
<feature type="signal peptide" evidence="3">
    <location>
        <begin position="1"/>
        <end position="31"/>
    </location>
</feature>
<evidence type="ECO:0000256" key="1">
    <source>
        <dbReference type="ARBA" id="ARBA00022801"/>
    </source>
</evidence>
<evidence type="ECO:0000256" key="3">
    <source>
        <dbReference type="SAM" id="SignalP"/>
    </source>
</evidence>
<comment type="caution">
    <text evidence="5">The sequence shown here is derived from an EMBL/GenBank/DDBJ whole genome shotgun (WGS) entry which is preliminary data.</text>
</comment>
<dbReference type="AlphaFoldDB" id="A0A839XNZ7"/>
<dbReference type="InterPro" id="IPR050695">
    <property type="entry name" value="N-acetylmuramoyl_amidase_3"/>
</dbReference>
<proteinExistence type="predicted"/>
<dbReference type="EC" id="3.5.1.28" evidence="5"/>
<evidence type="ECO:0000313" key="6">
    <source>
        <dbReference type="Proteomes" id="UP000564573"/>
    </source>
</evidence>